<dbReference type="InterPro" id="IPR015813">
    <property type="entry name" value="Pyrv/PenolPyrv_kinase-like_dom"/>
</dbReference>
<dbReference type="AlphaFoldDB" id="A0A7W7K9K1"/>
<evidence type="ECO:0000313" key="2">
    <source>
        <dbReference type="Proteomes" id="UP000555448"/>
    </source>
</evidence>
<dbReference type="Pfam" id="PF13714">
    <property type="entry name" value="PEP_mutase"/>
    <property type="match status" value="1"/>
</dbReference>
<dbReference type="GO" id="GO:0016829">
    <property type="term" value="F:lyase activity"/>
    <property type="evidence" value="ECO:0007669"/>
    <property type="project" value="UniProtKB-KW"/>
</dbReference>
<proteinExistence type="predicted"/>
<dbReference type="InterPro" id="IPR040442">
    <property type="entry name" value="Pyrv_kinase-like_dom_sf"/>
</dbReference>
<gene>
    <name evidence="1" type="ORF">HNO88_002042</name>
</gene>
<dbReference type="PANTHER" id="PTHR42905:SF5">
    <property type="entry name" value="CARBOXYVINYL-CARBOXYPHOSPHONATE PHOSPHORYLMUTASE, CHLOROPLASTIC"/>
    <property type="match status" value="1"/>
</dbReference>
<evidence type="ECO:0000313" key="1">
    <source>
        <dbReference type="EMBL" id="MBB4858716.1"/>
    </source>
</evidence>
<dbReference type="SUPFAM" id="SSF51621">
    <property type="entry name" value="Phosphoenolpyruvate/pyruvate domain"/>
    <property type="match status" value="1"/>
</dbReference>
<name>A0A7W7K9K1_9SPHN</name>
<keyword evidence="2" id="KW-1185">Reference proteome</keyword>
<dbReference type="Proteomes" id="UP000555448">
    <property type="component" value="Unassembled WGS sequence"/>
</dbReference>
<reference evidence="1 2" key="1">
    <citation type="submission" date="2020-08" db="EMBL/GenBank/DDBJ databases">
        <title>Functional genomics of gut bacteria from endangered species of beetles.</title>
        <authorList>
            <person name="Carlos-Shanley C."/>
        </authorList>
    </citation>
    <scope>NUCLEOTIDE SEQUENCE [LARGE SCALE GENOMIC DNA]</scope>
    <source>
        <strain evidence="1 2">S00245</strain>
    </source>
</reference>
<dbReference type="EMBL" id="JACHLR010000007">
    <property type="protein sequence ID" value="MBB4858716.1"/>
    <property type="molecule type" value="Genomic_DNA"/>
</dbReference>
<dbReference type="Gene3D" id="3.20.20.60">
    <property type="entry name" value="Phosphoenolpyruvate-binding domains"/>
    <property type="match status" value="1"/>
</dbReference>
<comment type="caution">
    <text evidence="1">The sequence shown here is derived from an EMBL/GenBank/DDBJ whole genome shotgun (WGS) entry which is preliminary data.</text>
</comment>
<organism evidence="1 2">
    <name type="scientific">Novosphingobium chloroacetimidivorans</name>
    <dbReference type="NCBI Taxonomy" id="1428314"/>
    <lineage>
        <taxon>Bacteria</taxon>
        <taxon>Pseudomonadati</taxon>
        <taxon>Pseudomonadota</taxon>
        <taxon>Alphaproteobacteria</taxon>
        <taxon>Sphingomonadales</taxon>
        <taxon>Sphingomonadaceae</taxon>
        <taxon>Novosphingobium</taxon>
    </lineage>
</organism>
<sequence>MARTDACAIDGYEAAIERAGLYAEAGADILFVEALTRETELRDAPTRNRLPHLVNVVHGGKTPPLTASQFGVMGYALVLYANAALQAAIAGMQTVLTALRDQGVLSGIEDHLATFDERQRLVRTAEWDALSIKYGGAA</sequence>
<protein>
    <submittedName>
        <fullName evidence="1">2-methylisocitrate lyase-like PEP mutase family enzyme</fullName>
    </submittedName>
</protein>
<keyword evidence="1" id="KW-0456">Lyase</keyword>
<accession>A0A7W7K9K1</accession>
<dbReference type="RefSeq" id="WP_184244629.1">
    <property type="nucleotide sequence ID" value="NZ_JACHLR010000007.1"/>
</dbReference>
<dbReference type="PANTHER" id="PTHR42905">
    <property type="entry name" value="PHOSPHOENOLPYRUVATE CARBOXYLASE"/>
    <property type="match status" value="1"/>
</dbReference>